<reference evidence="1 2" key="1">
    <citation type="submission" date="2016-07" db="EMBL/GenBank/DDBJ databases">
        <title>Draft genome of a psychrotolerant acidophile Acidithiobacillus ferrivorans strain YL15.</title>
        <authorList>
            <person name="Peng T."/>
            <person name="Ma L."/>
            <person name="Nan M."/>
            <person name="An N."/>
            <person name="Wang M."/>
            <person name="Qiu G."/>
            <person name="Zeng W."/>
        </authorList>
    </citation>
    <scope>NUCLEOTIDE SEQUENCE [LARGE SCALE GENOMIC DNA]</scope>
    <source>
        <strain evidence="1 2">YL15</strain>
    </source>
</reference>
<dbReference type="Proteomes" id="UP000093129">
    <property type="component" value="Unassembled WGS sequence"/>
</dbReference>
<protein>
    <submittedName>
        <fullName evidence="1">Carbon-phosphorus lyase complex subunit PhnI</fullName>
    </submittedName>
</protein>
<dbReference type="PIRSF" id="PIRSF007313">
    <property type="entry name" value="PhnI"/>
    <property type="match status" value="1"/>
</dbReference>
<dbReference type="AlphaFoldDB" id="A0A1B9C0X7"/>
<organism evidence="1 2">
    <name type="scientific">Acidithiobacillus ferrivorans</name>
    <dbReference type="NCBI Taxonomy" id="160808"/>
    <lineage>
        <taxon>Bacteria</taxon>
        <taxon>Pseudomonadati</taxon>
        <taxon>Pseudomonadota</taxon>
        <taxon>Acidithiobacillia</taxon>
        <taxon>Acidithiobacillales</taxon>
        <taxon>Acidithiobacillaceae</taxon>
        <taxon>Acidithiobacillus</taxon>
    </lineage>
</organism>
<proteinExistence type="predicted"/>
<accession>A0A1B9C0X7</accession>
<sequence>MSYVAVKGGSAAIRAAHRLVRKRMRGDPDAPEIAPRQIREQMHLGVDRVMAEASLYDENLAARAMLQAQGDMVEAIFLLRAYRATLTRFLDSTPLAMDTMRVQRRISAAFKDLPGGQQLGQTYDYSHRLFGYFDRLETASEVESGKAEVPPEPMTNVMDLLEKEGLMEPAAACEPSAENTQQDITQHPLLFPTSRAQRLQSLARGDEGFLLSMAYSTQRGYGQNHPFIAELRMGEVTVEITPPELGFSIGIGTITVTECQMINQFQAKNPEDAAFTRGYGLVFGHSERKAIAMALVDRALRAGELGEETLSPAQDEQFVLSHCDNVEATGFVEHLKLPHYVDFQSEIQTLRHLRKTAAKDGADGV</sequence>
<evidence type="ECO:0000313" key="1">
    <source>
        <dbReference type="EMBL" id="OCB03639.1"/>
    </source>
</evidence>
<gene>
    <name evidence="1" type="ORF">BBC27_00620</name>
</gene>
<dbReference type="Pfam" id="PF05861">
    <property type="entry name" value="PhnI"/>
    <property type="match status" value="1"/>
</dbReference>
<dbReference type="InterPro" id="IPR008773">
    <property type="entry name" value="PhnI"/>
</dbReference>
<evidence type="ECO:0000313" key="2">
    <source>
        <dbReference type="Proteomes" id="UP000093129"/>
    </source>
</evidence>
<keyword evidence="1" id="KW-0456">Lyase</keyword>
<dbReference type="GO" id="GO:0019634">
    <property type="term" value="P:organic phosphonate metabolic process"/>
    <property type="evidence" value="ECO:0007669"/>
    <property type="project" value="InterPro"/>
</dbReference>
<dbReference type="EMBL" id="MASQ01000057">
    <property type="protein sequence ID" value="OCB03639.1"/>
    <property type="molecule type" value="Genomic_DNA"/>
</dbReference>
<name>A0A1B9C0X7_9PROT</name>
<dbReference type="RefSeq" id="WP_065412729.1">
    <property type="nucleotide sequence ID" value="NZ_MASQ01000057.1"/>
</dbReference>
<comment type="caution">
    <text evidence="1">The sequence shown here is derived from an EMBL/GenBank/DDBJ whole genome shotgun (WGS) entry which is preliminary data.</text>
</comment>
<dbReference type="GO" id="GO:0016829">
    <property type="term" value="F:lyase activity"/>
    <property type="evidence" value="ECO:0007669"/>
    <property type="project" value="UniProtKB-KW"/>
</dbReference>